<evidence type="ECO:0000256" key="1">
    <source>
        <dbReference type="ARBA" id="ARBA00023186"/>
    </source>
</evidence>
<feature type="region of interest" description="Disordered" evidence="2">
    <location>
        <begin position="146"/>
        <end position="172"/>
    </location>
</feature>
<dbReference type="GO" id="GO:0042026">
    <property type="term" value="P:protein refolding"/>
    <property type="evidence" value="ECO:0007669"/>
    <property type="project" value="TreeGrafter"/>
</dbReference>
<evidence type="ECO:0000256" key="2">
    <source>
        <dbReference type="SAM" id="MobiDB-lite"/>
    </source>
</evidence>
<dbReference type="PRINTS" id="PR00625">
    <property type="entry name" value="JDOMAIN"/>
</dbReference>
<dbReference type="PANTHER" id="PTHR43096">
    <property type="entry name" value="DNAJ HOMOLOG 1, MITOCHONDRIAL-RELATED"/>
    <property type="match status" value="1"/>
</dbReference>
<protein>
    <submittedName>
        <fullName evidence="4">J domain-containing protein</fullName>
    </submittedName>
</protein>
<gene>
    <name evidence="4" type="ORF">CJ213_06100</name>
</gene>
<dbReference type="PROSITE" id="PS00636">
    <property type="entry name" value="DNAJ_1"/>
    <property type="match status" value="1"/>
</dbReference>
<dbReference type="Pfam" id="PF00226">
    <property type="entry name" value="DnaJ"/>
    <property type="match status" value="1"/>
</dbReference>
<keyword evidence="1" id="KW-0143">Chaperone</keyword>
<organism evidence="4 5">
    <name type="scientific">Gardnerella swidsinskii</name>
    <dbReference type="NCBI Taxonomy" id="2792979"/>
    <lineage>
        <taxon>Bacteria</taxon>
        <taxon>Bacillati</taxon>
        <taxon>Actinomycetota</taxon>
        <taxon>Actinomycetes</taxon>
        <taxon>Bifidobacteriales</taxon>
        <taxon>Bifidobacteriaceae</taxon>
        <taxon>Gardnerella</taxon>
    </lineage>
</organism>
<dbReference type="InterPro" id="IPR001623">
    <property type="entry name" value="DnaJ_domain"/>
</dbReference>
<dbReference type="RefSeq" id="WP_012914518.1">
    <property type="nucleotide sequence ID" value="NZ_JABUHD010000003.1"/>
</dbReference>
<proteinExistence type="predicted"/>
<dbReference type="AlphaFoldDB" id="A0A9X7FE39"/>
<dbReference type="InterPro" id="IPR036869">
    <property type="entry name" value="J_dom_sf"/>
</dbReference>
<dbReference type="Proteomes" id="UP000235293">
    <property type="component" value="Unassembled WGS sequence"/>
</dbReference>
<dbReference type="GO" id="GO:0051082">
    <property type="term" value="F:unfolded protein binding"/>
    <property type="evidence" value="ECO:0007669"/>
    <property type="project" value="InterPro"/>
</dbReference>
<dbReference type="SUPFAM" id="SSF46565">
    <property type="entry name" value="Chaperone J-domain"/>
    <property type="match status" value="1"/>
</dbReference>
<dbReference type="SMART" id="SM00271">
    <property type="entry name" value="DnaJ"/>
    <property type="match status" value="1"/>
</dbReference>
<dbReference type="PROSITE" id="PS50076">
    <property type="entry name" value="DNAJ_2"/>
    <property type="match status" value="1"/>
</dbReference>
<evidence type="ECO:0000313" key="4">
    <source>
        <dbReference type="EMBL" id="PMC54519.1"/>
    </source>
</evidence>
<sequence>MAENEWLAKDFYKVLGVSKDADEATITKAYRKLARKYHPDLNKTKEAEEKFKDVSEAYDVLKDSQTRQRYDAIRQFGAGGARFAGGAGGAGGFDASSFSDIFSMFNGGSGMGSMGGMGGNGSRIRFTSNGAGPNMSDIFSMFGGGQRSQDSAGFQGTSGFGGERYSQPQEANVPEVGEDITTDIKLTFKQAFKGATVSLRAAGETFKTHIPAGVKTGQKIRLKGKGKPGKFGGAAGDLYLHVQVEASDKFTLRGDDLISTLPLTLSEAVHGAKVSINDLDGNPVTFKVPACVSSGDEVRIEGAGVPGENGDFVGVVQIRLPKRSSMSLRRVAKEFDKTAGETYAEEIKKLRQN</sequence>
<dbReference type="InterPro" id="IPR008971">
    <property type="entry name" value="HSP40/DnaJ_pept-bd"/>
</dbReference>
<dbReference type="Gene3D" id="1.10.287.110">
    <property type="entry name" value="DnaJ domain"/>
    <property type="match status" value="1"/>
</dbReference>
<dbReference type="Gene3D" id="2.60.260.20">
    <property type="entry name" value="Urease metallochaperone UreE, N-terminal domain"/>
    <property type="match status" value="2"/>
</dbReference>
<dbReference type="CDD" id="cd06257">
    <property type="entry name" value="DnaJ"/>
    <property type="match status" value="1"/>
</dbReference>
<dbReference type="PANTHER" id="PTHR43096:SF52">
    <property type="entry name" value="DNAJ HOMOLOG 1, MITOCHONDRIAL-RELATED"/>
    <property type="match status" value="1"/>
</dbReference>
<dbReference type="GO" id="GO:0005737">
    <property type="term" value="C:cytoplasm"/>
    <property type="evidence" value="ECO:0007669"/>
    <property type="project" value="TreeGrafter"/>
</dbReference>
<evidence type="ECO:0000259" key="3">
    <source>
        <dbReference type="PROSITE" id="PS50076"/>
    </source>
</evidence>
<dbReference type="InterPro" id="IPR018253">
    <property type="entry name" value="DnaJ_domain_CS"/>
</dbReference>
<dbReference type="Pfam" id="PF01556">
    <property type="entry name" value="DnaJ_C"/>
    <property type="match status" value="1"/>
</dbReference>
<accession>A0A9X7FE39</accession>
<name>A0A9X7FE39_9BIFI</name>
<feature type="domain" description="J" evidence="3">
    <location>
        <begin position="10"/>
        <end position="74"/>
    </location>
</feature>
<dbReference type="SUPFAM" id="SSF49493">
    <property type="entry name" value="HSP40/DnaJ peptide-binding domain"/>
    <property type="match status" value="2"/>
</dbReference>
<reference evidence="4 5" key="1">
    <citation type="submission" date="2017-09" db="EMBL/GenBank/DDBJ databases">
        <title>Bacterial strain isolated from the female urinary microbiota.</title>
        <authorList>
            <person name="Thomas-White K."/>
            <person name="Kumar N."/>
            <person name="Forster S."/>
            <person name="Putonti C."/>
            <person name="Lawley T."/>
            <person name="Wolfe A.J."/>
        </authorList>
    </citation>
    <scope>NUCLEOTIDE SEQUENCE [LARGE SCALE GENOMIC DNA]</scope>
    <source>
        <strain evidence="4 5">UMB0411</strain>
    </source>
</reference>
<dbReference type="CDD" id="cd10747">
    <property type="entry name" value="DnaJ_C"/>
    <property type="match status" value="1"/>
</dbReference>
<evidence type="ECO:0000313" key="5">
    <source>
        <dbReference type="Proteomes" id="UP000235293"/>
    </source>
</evidence>
<dbReference type="InterPro" id="IPR002939">
    <property type="entry name" value="DnaJ_C"/>
</dbReference>
<dbReference type="EMBL" id="PNGY01000002">
    <property type="protein sequence ID" value="PMC54519.1"/>
    <property type="molecule type" value="Genomic_DNA"/>
</dbReference>
<comment type="caution">
    <text evidence="4">The sequence shown here is derived from an EMBL/GenBank/DDBJ whole genome shotgun (WGS) entry which is preliminary data.</text>
</comment>